<reference evidence="1 2" key="1">
    <citation type="journal article" date="2019" name="Nat. Ecol. Evol.">
        <title>Megaphylogeny resolves global patterns of mushroom evolution.</title>
        <authorList>
            <person name="Varga T."/>
            <person name="Krizsan K."/>
            <person name="Foldi C."/>
            <person name="Dima B."/>
            <person name="Sanchez-Garcia M."/>
            <person name="Sanchez-Ramirez S."/>
            <person name="Szollosi G.J."/>
            <person name="Szarkandi J.G."/>
            <person name="Papp V."/>
            <person name="Albert L."/>
            <person name="Andreopoulos W."/>
            <person name="Angelini C."/>
            <person name="Antonin V."/>
            <person name="Barry K.W."/>
            <person name="Bougher N.L."/>
            <person name="Buchanan P."/>
            <person name="Buyck B."/>
            <person name="Bense V."/>
            <person name="Catcheside P."/>
            <person name="Chovatia M."/>
            <person name="Cooper J."/>
            <person name="Damon W."/>
            <person name="Desjardin D."/>
            <person name="Finy P."/>
            <person name="Geml J."/>
            <person name="Haridas S."/>
            <person name="Hughes K."/>
            <person name="Justo A."/>
            <person name="Karasinski D."/>
            <person name="Kautmanova I."/>
            <person name="Kiss B."/>
            <person name="Kocsube S."/>
            <person name="Kotiranta H."/>
            <person name="LaButti K.M."/>
            <person name="Lechner B.E."/>
            <person name="Liimatainen K."/>
            <person name="Lipzen A."/>
            <person name="Lukacs Z."/>
            <person name="Mihaltcheva S."/>
            <person name="Morgado L.N."/>
            <person name="Niskanen T."/>
            <person name="Noordeloos M.E."/>
            <person name="Ohm R.A."/>
            <person name="Ortiz-Santana B."/>
            <person name="Ovrebo C."/>
            <person name="Racz N."/>
            <person name="Riley R."/>
            <person name="Savchenko A."/>
            <person name="Shiryaev A."/>
            <person name="Soop K."/>
            <person name="Spirin V."/>
            <person name="Szebenyi C."/>
            <person name="Tomsovsky M."/>
            <person name="Tulloss R.E."/>
            <person name="Uehling J."/>
            <person name="Grigoriev I.V."/>
            <person name="Vagvolgyi C."/>
            <person name="Papp T."/>
            <person name="Martin F.M."/>
            <person name="Miettinen O."/>
            <person name="Hibbett D.S."/>
            <person name="Nagy L.G."/>
        </authorList>
    </citation>
    <scope>NUCLEOTIDE SEQUENCE [LARGE SCALE GENOMIC DNA]</scope>
    <source>
        <strain evidence="1 2">OMC1185</strain>
    </source>
</reference>
<keyword evidence="2" id="KW-1185">Reference proteome</keyword>
<proteinExistence type="predicted"/>
<dbReference type="OrthoDB" id="3322934at2759"/>
<accession>A0A5C3MNJ1</accession>
<gene>
    <name evidence="1" type="ORF">OE88DRAFT_1739608</name>
</gene>
<evidence type="ECO:0000313" key="1">
    <source>
        <dbReference type="EMBL" id="TFK46325.1"/>
    </source>
</evidence>
<dbReference type="EMBL" id="ML213531">
    <property type="protein sequence ID" value="TFK46325.1"/>
    <property type="molecule type" value="Genomic_DNA"/>
</dbReference>
<protein>
    <submittedName>
        <fullName evidence="1">Uncharacterized protein</fullName>
    </submittedName>
</protein>
<evidence type="ECO:0000313" key="2">
    <source>
        <dbReference type="Proteomes" id="UP000305948"/>
    </source>
</evidence>
<sequence length="337" mass="37643">MSFPALDVAFSMGSIGDFTALLGLVRAVSVKLGSFHTGLDEQARLKKEMELLDVVLCQVSAVMATCHDDNPSHCSETRMLVETCMSIVSSIAVRLDQIEGIMKERSKGPSWKAFFTCIALNQFPREEAQFFLYELQTAHSRLKAILGLVPSKFITDSRTNGSLCVNRSPRWKALGYTWEGGVEFGREPITFTSPTGEVFLIPFELCRDLHALTDVAMVYLSGHPWAEMARRASFTFTLPHDSVELIPVNRWVLDTPELPVVHAGMNVGLSVHVNVGFCQECIVGEDDLLGCDMYAGRWWLRQQNVWPSTVAKMLRRLVLLPPITTHVNDEQEVSAHN</sequence>
<dbReference type="AlphaFoldDB" id="A0A5C3MNJ1"/>
<dbReference type="Proteomes" id="UP000305948">
    <property type="component" value="Unassembled WGS sequence"/>
</dbReference>
<organism evidence="1 2">
    <name type="scientific">Heliocybe sulcata</name>
    <dbReference type="NCBI Taxonomy" id="5364"/>
    <lineage>
        <taxon>Eukaryota</taxon>
        <taxon>Fungi</taxon>
        <taxon>Dikarya</taxon>
        <taxon>Basidiomycota</taxon>
        <taxon>Agaricomycotina</taxon>
        <taxon>Agaricomycetes</taxon>
        <taxon>Gloeophyllales</taxon>
        <taxon>Gloeophyllaceae</taxon>
        <taxon>Heliocybe</taxon>
    </lineage>
</organism>
<name>A0A5C3MNJ1_9AGAM</name>